<evidence type="ECO:0000313" key="2">
    <source>
        <dbReference type="Proteomes" id="UP001255185"/>
    </source>
</evidence>
<evidence type="ECO:0000313" key="1">
    <source>
        <dbReference type="EMBL" id="MDR6967475.1"/>
    </source>
</evidence>
<sequence>MPDWYEIEKYHRGSLELKSLYYNQILDGRELNGEPRDLNFKNKKPRMKVRGFLF</sequence>
<comment type="caution">
    <text evidence="1">The sequence shown here is derived from an EMBL/GenBank/DDBJ whole genome shotgun (WGS) entry which is preliminary data.</text>
</comment>
<dbReference type="Proteomes" id="UP001255185">
    <property type="component" value="Unassembled WGS sequence"/>
</dbReference>
<proteinExistence type="predicted"/>
<name>A0ABU1TNF9_9FLAO</name>
<organism evidence="1 2">
    <name type="scientific">Flavobacterium arsenatis</name>
    <dbReference type="NCBI Taxonomy" id="1484332"/>
    <lineage>
        <taxon>Bacteria</taxon>
        <taxon>Pseudomonadati</taxon>
        <taxon>Bacteroidota</taxon>
        <taxon>Flavobacteriia</taxon>
        <taxon>Flavobacteriales</taxon>
        <taxon>Flavobacteriaceae</taxon>
        <taxon>Flavobacterium</taxon>
    </lineage>
</organism>
<keyword evidence="2" id="KW-1185">Reference proteome</keyword>
<dbReference type="RefSeq" id="WP_310025630.1">
    <property type="nucleotide sequence ID" value="NZ_JAVDVI010000005.1"/>
</dbReference>
<gene>
    <name evidence="1" type="ORF">J2X31_001486</name>
</gene>
<accession>A0ABU1TNF9</accession>
<dbReference type="EMBL" id="JAVDVI010000005">
    <property type="protein sequence ID" value="MDR6967475.1"/>
    <property type="molecule type" value="Genomic_DNA"/>
</dbReference>
<reference evidence="1 2" key="1">
    <citation type="submission" date="2023-07" db="EMBL/GenBank/DDBJ databases">
        <title>Sorghum-associated microbial communities from plants grown in Nebraska, USA.</title>
        <authorList>
            <person name="Schachtman D."/>
        </authorList>
    </citation>
    <scope>NUCLEOTIDE SEQUENCE [LARGE SCALE GENOMIC DNA]</scope>
    <source>
        <strain evidence="1 2">3773</strain>
    </source>
</reference>
<protein>
    <submittedName>
        <fullName evidence="1">Uncharacterized protein</fullName>
    </submittedName>
</protein>